<feature type="compositionally biased region" description="Polar residues" evidence="1">
    <location>
        <begin position="7"/>
        <end position="20"/>
    </location>
</feature>
<organism evidence="2 3">
    <name type="scientific">Baudoinia panamericana (strain UAMH 10762)</name>
    <name type="common">Angels' share fungus</name>
    <name type="synonym">Baudoinia compniacensis (strain UAMH 10762)</name>
    <dbReference type="NCBI Taxonomy" id="717646"/>
    <lineage>
        <taxon>Eukaryota</taxon>
        <taxon>Fungi</taxon>
        <taxon>Dikarya</taxon>
        <taxon>Ascomycota</taxon>
        <taxon>Pezizomycotina</taxon>
        <taxon>Dothideomycetes</taxon>
        <taxon>Dothideomycetidae</taxon>
        <taxon>Mycosphaerellales</taxon>
        <taxon>Teratosphaeriaceae</taxon>
        <taxon>Baudoinia</taxon>
    </lineage>
</organism>
<proteinExistence type="predicted"/>
<evidence type="ECO:0000313" key="3">
    <source>
        <dbReference type="Proteomes" id="UP000011761"/>
    </source>
</evidence>
<accession>M2N1D5</accession>
<gene>
    <name evidence="2" type="ORF">BAUCODRAFT_27096</name>
</gene>
<dbReference type="GeneID" id="19110530"/>
<evidence type="ECO:0000313" key="2">
    <source>
        <dbReference type="EMBL" id="EMC92749.1"/>
    </source>
</evidence>
<sequence>MAPRASTRFQKFTLSTSTPRATNADNVRYAEPSGSLEPLTMGSAPVRQLLVNQARASPHYQNTFPEPTLPALYFHSFDPKNELKTLVFGNSHKAPSVPGGQGTLFREVQTRAPATESRSVALAMAQQSQPWRNLWQPVMTSDSGTYVAASTRVLSYIVGRRDEVEKGQAELLVNQSPQPSARAHQPVERDMRDRLCLRQERHTARQRQGSERKPAVWGLSLLGRALMAVHHRIRKRLSDDPHYLHSTDHAPTTHVLTIAQPEFAFKWGAFDVARTLLTSRAASPTRRRAREYTLAETRTIRNLQQLLRATMGAGFEGEPYQMENEYADLLCRYRVLGLLPFHPVLAADFGSIRVL</sequence>
<dbReference type="AlphaFoldDB" id="M2N1D5"/>
<dbReference type="KEGG" id="bcom:BAUCODRAFT_27096"/>
<protein>
    <submittedName>
        <fullName evidence="2">Uncharacterized protein</fullName>
    </submittedName>
</protein>
<dbReference type="RefSeq" id="XP_007679748.1">
    <property type="nucleotide sequence ID" value="XM_007681558.1"/>
</dbReference>
<feature type="region of interest" description="Disordered" evidence="1">
    <location>
        <begin position="1"/>
        <end position="20"/>
    </location>
</feature>
<name>M2N1D5_BAUPA</name>
<dbReference type="EMBL" id="KB445561">
    <property type="protein sequence ID" value="EMC92749.1"/>
    <property type="molecule type" value="Genomic_DNA"/>
</dbReference>
<keyword evidence="3" id="KW-1185">Reference proteome</keyword>
<evidence type="ECO:0000256" key="1">
    <source>
        <dbReference type="SAM" id="MobiDB-lite"/>
    </source>
</evidence>
<dbReference type="Proteomes" id="UP000011761">
    <property type="component" value="Unassembled WGS sequence"/>
</dbReference>
<dbReference type="HOGENOM" id="CLU_780709_0_0_1"/>
<reference evidence="2 3" key="1">
    <citation type="journal article" date="2012" name="PLoS Pathog.">
        <title>Diverse lifestyles and strategies of plant pathogenesis encoded in the genomes of eighteen Dothideomycetes fungi.</title>
        <authorList>
            <person name="Ohm R.A."/>
            <person name="Feau N."/>
            <person name="Henrissat B."/>
            <person name="Schoch C.L."/>
            <person name="Horwitz B.A."/>
            <person name="Barry K.W."/>
            <person name="Condon B.J."/>
            <person name="Copeland A.C."/>
            <person name="Dhillon B."/>
            <person name="Glaser F."/>
            <person name="Hesse C.N."/>
            <person name="Kosti I."/>
            <person name="LaButti K."/>
            <person name="Lindquist E.A."/>
            <person name="Lucas S."/>
            <person name="Salamov A.A."/>
            <person name="Bradshaw R.E."/>
            <person name="Ciuffetti L."/>
            <person name="Hamelin R.C."/>
            <person name="Kema G.H.J."/>
            <person name="Lawrence C."/>
            <person name="Scott J.A."/>
            <person name="Spatafora J.W."/>
            <person name="Turgeon B.G."/>
            <person name="de Wit P.J.G.M."/>
            <person name="Zhong S."/>
            <person name="Goodwin S.B."/>
            <person name="Grigoriev I.V."/>
        </authorList>
    </citation>
    <scope>NUCLEOTIDE SEQUENCE [LARGE SCALE GENOMIC DNA]</scope>
    <source>
        <strain evidence="2 3">UAMH 10762</strain>
    </source>
</reference>